<reference evidence="2 3" key="1">
    <citation type="submission" date="2016-09" db="EMBL/GenBank/DDBJ databases">
        <title>Extensive genetic diversity and differential bi-allelic expression allows diatom success in the polar Southern Ocean.</title>
        <authorList>
            <consortium name="DOE Joint Genome Institute"/>
            <person name="Mock T."/>
            <person name="Otillar R.P."/>
            <person name="Strauss J."/>
            <person name="Dupont C."/>
            <person name="Frickenhaus S."/>
            <person name="Maumus F."/>
            <person name="Mcmullan M."/>
            <person name="Sanges R."/>
            <person name="Schmutz J."/>
            <person name="Toseland A."/>
            <person name="Valas R."/>
            <person name="Veluchamy A."/>
            <person name="Ward B.J."/>
            <person name="Allen A."/>
            <person name="Barry K."/>
            <person name="Falciatore A."/>
            <person name="Ferrante M."/>
            <person name="Fortunato A.E."/>
            <person name="Gloeckner G."/>
            <person name="Gruber A."/>
            <person name="Hipkin R."/>
            <person name="Janech M."/>
            <person name="Kroth P."/>
            <person name="Leese F."/>
            <person name="Lindquist E."/>
            <person name="Lyon B.R."/>
            <person name="Martin J."/>
            <person name="Mayer C."/>
            <person name="Parker M."/>
            <person name="Quesneville H."/>
            <person name="Raymond J."/>
            <person name="Uhlig C."/>
            <person name="Valentin K.U."/>
            <person name="Worden A.Z."/>
            <person name="Armbrust E.V."/>
            <person name="Bowler C."/>
            <person name="Green B."/>
            <person name="Moulton V."/>
            <person name="Van Oosterhout C."/>
            <person name="Grigoriev I."/>
        </authorList>
    </citation>
    <scope>NUCLEOTIDE SEQUENCE [LARGE SCALE GENOMIC DNA]</scope>
    <source>
        <strain evidence="2 3">CCMP1102</strain>
    </source>
</reference>
<feature type="compositionally biased region" description="Low complexity" evidence="1">
    <location>
        <begin position="81"/>
        <end position="90"/>
    </location>
</feature>
<dbReference type="Proteomes" id="UP000095751">
    <property type="component" value="Unassembled WGS sequence"/>
</dbReference>
<dbReference type="InParanoid" id="A0A1E7ENP9"/>
<protein>
    <submittedName>
        <fullName evidence="2">Uncharacterized protein</fullName>
    </submittedName>
</protein>
<dbReference type="KEGG" id="fcy:FRACYDRAFT_250982"/>
<name>A0A1E7ENP9_9STRA</name>
<gene>
    <name evidence="2" type="ORF">FRACYDRAFT_250982</name>
</gene>
<keyword evidence="3" id="KW-1185">Reference proteome</keyword>
<organism evidence="2 3">
    <name type="scientific">Fragilariopsis cylindrus CCMP1102</name>
    <dbReference type="NCBI Taxonomy" id="635003"/>
    <lineage>
        <taxon>Eukaryota</taxon>
        <taxon>Sar</taxon>
        <taxon>Stramenopiles</taxon>
        <taxon>Ochrophyta</taxon>
        <taxon>Bacillariophyta</taxon>
        <taxon>Bacillariophyceae</taxon>
        <taxon>Bacillariophycidae</taxon>
        <taxon>Bacillariales</taxon>
        <taxon>Bacillariaceae</taxon>
        <taxon>Fragilariopsis</taxon>
    </lineage>
</organism>
<proteinExistence type="predicted"/>
<dbReference type="AlphaFoldDB" id="A0A1E7ENP9"/>
<evidence type="ECO:0000313" key="3">
    <source>
        <dbReference type="Proteomes" id="UP000095751"/>
    </source>
</evidence>
<feature type="compositionally biased region" description="Basic residues" evidence="1">
    <location>
        <begin position="1"/>
        <end position="12"/>
    </location>
</feature>
<evidence type="ECO:0000313" key="2">
    <source>
        <dbReference type="EMBL" id="OEU07561.1"/>
    </source>
</evidence>
<sequence length="155" mass="17470">MTCIAKKPRNPPKKNCGEKHRLLNTATTKLDCGNLRASEVKQLVQNKATSSDSIDEVDDNDNDNETYSIVEEIDSNNGKESSSSSSSSSSNGYTGTVCGIKNTKRQDDEKYILTVNRRFQFLHEIERSKIEVILHVVYDDPKKDDVIANQLFERI</sequence>
<feature type="region of interest" description="Disordered" evidence="1">
    <location>
        <begin position="1"/>
        <end position="20"/>
    </location>
</feature>
<feature type="region of interest" description="Disordered" evidence="1">
    <location>
        <begin position="44"/>
        <end position="99"/>
    </location>
</feature>
<dbReference type="EMBL" id="KV784385">
    <property type="protein sequence ID" value="OEU07561.1"/>
    <property type="molecule type" value="Genomic_DNA"/>
</dbReference>
<evidence type="ECO:0000256" key="1">
    <source>
        <dbReference type="SAM" id="MobiDB-lite"/>
    </source>
</evidence>
<accession>A0A1E7ENP9</accession>
<feature type="compositionally biased region" description="Acidic residues" evidence="1">
    <location>
        <begin position="53"/>
        <end position="64"/>
    </location>
</feature>